<dbReference type="GeneID" id="92083822"/>
<keyword evidence="3" id="KW-1185">Reference proteome</keyword>
<feature type="transmembrane region" description="Helical" evidence="1">
    <location>
        <begin position="335"/>
        <end position="361"/>
    </location>
</feature>
<keyword evidence="1" id="KW-0472">Membrane</keyword>
<dbReference type="RefSeq" id="XP_066692998.1">
    <property type="nucleotide sequence ID" value="XM_066850760.1"/>
</dbReference>
<sequence>MQASPNVGNVPARGGMSTNLQPGRLLQGSIFTPNALSADAKALFLDSIWPRSSLSKTSSTADFDAYFAYLRQEVNRTDPDGHIVNSYNDIVWVITLVSRSPTEKLADLQSTIQTAHPRGNEQKVSASLELSLRLWLLINVRILMPADTQDMHNSLPWPKGQCLQEVLSRVIVSSTNNIPGQLGAGSGKFSVYLNVADMKRIAGYRIVWTNRLLDHLDTEGSSIYMFHHVSVLKRLKESLPRNLLPPAYFDETLATIKLMIPHSQPGCNAWLEGQISQYSLDANVRYRESANRDKDGYAHWHHRLSLIAETFDMTGPSTFRQWWYDRRNMERWWGFWLLVIGVFLAVLFGLIQSVTGILQVLKD</sequence>
<evidence type="ECO:0000313" key="3">
    <source>
        <dbReference type="Proteomes" id="UP001391051"/>
    </source>
</evidence>
<protein>
    <submittedName>
        <fullName evidence="2">Uncharacterized protein</fullName>
    </submittedName>
</protein>
<gene>
    <name evidence="2" type="ORF">PG986_014538</name>
</gene>
<comment type="caution">
    <text evidence="2">The sequence shown here is derived from an EMBL/GenBank/DDBJ whole genome shotgun (WGS) entry which is preliminary data.</text>
</comment>
<evidence type="ECO:0000256" key="1">
    <source>
        <dbReference type="SAM" id="Phobius"/>
    </source>
</evidence>
<name>A0ABR1PT94_9PEZI</name>
<dbReference type="EMBL" id="JAQQWE010000010">
    <property type="protein sequence ID" value="KAK7937670.1"/>
    <property type="molecule type" value="Genomic_DNA"/>
</dbReference>
<keyword evidence="1" id="KW-1133">Transmembrane helix</keyword>
<proteinExistence type="predicted"/>
<evidence type="ECO:0000313" key="2">
    <source>
        <dbReference type="EMBL" id="KAK7937670.1"/>
    </source>
</evidence>
<organism evidence="2 3">
    <name type="scientific">Apiospora aurea</name>
    <dbReference type="NCBI Taxonomy" id="335848"/>
    <lineage>
        <taxon>Eukaryota</taxon>
        <taxon>Fungi</taxon>
        <taxon>Dikarya</taxon>
        <taxon>Ascomycota</taxon>
        <taxon>Pezizomycotina</taxon>
        <taxon>Sordariomycetes</taxon>
        <taxon>Xylariomycetidae</taxon>
        <taxon>Amphisphaeriales</taxon>
        <taxon>Apiosporaceae</taxon>
        <taxon>Apiospora</taxon>
    </lineage>
</organism>
<accession>A0ABR1PT94</accession>
<keyword evidence="1" id="KW-0812">Transmembrane</keyword>
<dbReference type="Proteomes" id="UP001391051">
    <property type="component" value="Unassembled WGS sequence"/>
</dbReference>
<reference evidence="2 3" key="1">
    <citation type="submission" date="2023-01" db="EMBL/GenBank/DDBJ databases">
        <title>Analysis of 21 Apiospora genomes using comparative genomics revels a genus with tremendous synthesis potential of carbohydrate active enzymes and secondary metabolites.</title>
        <authorList>
            <person name="Sorensen T."/>
        </authorList>
    </citation>
    <scope>NUCLEOTIDE SEQUENCE [LARGE SCALE GENOMIC DNA]</scope>
    <source>
        <strain evidence="2 3">CBS 24483</strain>
    </source>
</reference>